<proteinExistence type="predicted"/>
<protein>
    <submittedName>
        <fullName evidence="1">Uncharacterized protein</fullName>
    </submittedName>
</protein>
<name>A0ACB7PGM0_9PEZI</name>
<dbReference type="EMBL" id="JAGIZQ010000002">
    <property type="protein sequence ID" value="KAH6640966.1"/>
    <property type="molecule type" value="Genomic_DNA"/>
</dbReference>
<evidence type="ECO:0000313" key="2">
    <source>
        <dbReference type="Proteomes" id="UP000724584"/>
    </source>
</evidence>
<sequence length="928" mass="103819">MAFSQAEVSEDQVRMVATITNFSDLSMISTALRGNHGNAETVVNEILDDCEKFKRKYGWDETAFSSGRDGEDPSTTRPNYEALGINAQPPVIYGTEPNNYYGAPSRPPSRANNRSPMSRLADIAAGEYTTATPSNRQEEEDQLQRAINESLTVSGIQTPHAFPPPPPPTQQQSGVITNHGESSVHFGPANRPDYDPNEWAMVPVKGQESDPDPTLRVRKDRMPVLLRCRKEREWDQHRVGALLMIFSQIPAVRNVLLDSGVVPGYGYGNKSDWWQGEPIYPPGQLNPDGWMDDRAISWSNEVHRLMAFLELTERAYGTADSLIRAKHPDAQETGDAEKDFFQNFAEAEAGEGNREKRETLISSVEIVALDDFTHQGGDRFGLLDLQVSKDTDPMHKNLYHVLDWLFFADLRLAREDLGSTRMAWISQASEIFTCRFQKDESLPVPLEVPETFYLDRYLKSNGEKLQQLQVEMVALLKAYEANIEKEEELIKWVNRETNKAYDRRVLIGEAADRYQQKLRRIKRRAFWRAHEQTPFEGEGEYYLQDHAGEPSLLPEESEAVTYYEAKLQEFEDRLADIQGFINEVILPEREAIHEVNRKMSSLLTVPSTDEKWNPTHKYTLCGVVNDPNTVYQRMHVPASEAGAESADDAPVVGEKRWWKTSFKMADNTVEHTQVTYETVIRETCSVGCKPILVYATDKALEQDNLPLPDALKNFVRLDNRLFKQELLQSNRPGHKRSAGVGDGSQSKRLQRSASIDSMDTNHASAGDFDDDMRDAPFDAPFDNDSVFEVTVGGDVTPNRAARATQDTAIPDLVDITNEAPGLTATMTSPPSYENYIEMEMGVSPALEQVSLQDPNNISPLKGLEMQERPNAQLLTRLGSNGNNSGGVTTANGSAGSGPAQATTRDEEEPLIDLSDPQDAGPEAQVKSI</sequence>
<accession>A0ACB7PGM0</accession>
<comment type="caution">
    <text evidence="1">The sequence shown here is derived from an EMBL/GenBank/DDBJ whole genome shotgun (WGS) entry which is preliminary data.</text>
</comment>
<organism evidence="1 2">
    <name type="scientific">Chaetomium tenue</name>
    <dbReference type="NCBI Taxonomy" id="1854479"/>
    <lineage>
        <taxon>Eukaryota</taxon>
        <taxon>Fungi</taxon>
        <taxon>Dikarya</taxon>
        <taxon>Ascomycota</taxon>
        <taxon>Pezizomycotina</taxon>
        <taxon>Sordariomycetes</taxon>
        <taxon>Sordariomycetidae</taxon>
        <taxon>Sordariales</taxon>
        <taxon>Chaetomiaceae</taxon>
        <taxon>Chaetomium</taxon>
    </lineage>
</organism>
<dbReference type="Proteomes" id="UP000724584">
    <property type="component" value="Unassembled WGS sequence"/>
</dbReference>
<evidence type="ECO:0000313" key="1">
    <source>
        <dbReference type="EMBL" id="KAH6640966.1"/>
    </source>
</evidence>
<keyword evidence="2" id="KW-1185">Reference proteome</keyword>
<gene>
    <name evidence="1" type="ORF">F5144DRAFT_484629</name>
</gene>
<reference evidence="1 2" key="1">
    <citation type="journal article" date="2021" name="Nat. Commun.">
        <title>Genetic determinants of endophytism in the Arabidopsis root mycobiome.</title>
        <authorList>
            <person name="Mesny F."/>
            <person name="Miyauchi S."/>
            <person name="Thiergart T."/>
            <person name="Pickel B."/>
            <person name="Atanasova L."/>
            <person name="Karlsson M."/>
            <person name="Huettel B."/>
            <person name="Barry K.W."/>
            <person name="Haridas S."/>
            <person name="Chen C."/>
            <person name="Bauer D."/>
            <person name="Andreopoulos W."/>
            <person name="Pangilinan J."/>
            <person name="LaButti K."/>
            <person name="Riley R."/>
            <person name="Lipzen A."/>
            <person name="Clum A."/>
            <person name="Drula E."/>
            <person name="Henrissat B."/>
            <person name="Kohler A."/>
            <person name="Grigoriev I.V."/>
            <person name="Martin F.M."/>
            <person name="Hacquard S."/>
        </authorList>
    </citation>
    <scope>NUCLEOTIDE SEQUENCE [LARGE SCALE GENOMIC DNA]</scope>
    <source>
        <strain evidence="1 2">MPI-SDFR-AT-0079</strain>
    </source>
</reference>